<evidence type="ECO:0000256" key="1">
    <source>
        <dbReference type="PROSITE-ProRule" id="PRU00152"/>
    </source>
</evidence>
<dbReference type="InterPro" id="IPR011009">
    <property type="entry name" value="Kinase-like_dom_sf"/>
</dbReference>
<dbReference type="SUPFAM" id="SSF49723">
    <property type="entry name" value="Lipase/lipooxygenase domain (PLAT/LH2 domain)"/>
    <property type="match status" value="10"/>
</dbReference>
<accession>A0A814ZGQ3</accession>
<dbReference type="SMART" id="SM00308">
    <property type="entry name" value="LH2"/>
    <property type="match status" value="10"/>
</dbReference>
<dbReference type="Proteomes" id="UP000663854">
    <property type="component" value="Unassembled WGS sequence"/>
</dbReference>
<feature type="domain" description="PLAT" evidence="3">
    <location>
        <begin position="1433"/>
        <end position="1555"/>
    </location>
</feature>
<dbReference type="CDD" id="cd01756">
    <property type="entry name" value="PLAT_repeat"/>
    <property type="match status" value="9"/>
</dbReference>
<dbReference type="PROSITE" id="PS00108">
    <property type="entry name" value="PROTEIN_KINASE_ST"/>
    <property type="match status" value="1"/>
</dbReference>
<dbReference type="PANTHER" id="PTHR45901:SF3">
    <property type="entry name" value="LIPOXYGENASE HOMOLOGY DOMAIN-CONTAINING PROTEIN 1"/>
    <property type="match status" value="1"/>
</dbReference>
<organism evidence="4 6">
    <name type="scientific">Rotaria sordida</name>
    <dbReference type="NCBI Taxonomy" id="392033"/>
    <lineage>
        <taxon>Eukaryota</taxon>
        <taxon>Metazoa</taxon>
        <taxon>Spiralia</taxon>
        <taxon>Gnathifera</taxon>
        <taxon>Rotifera</taxon>
        <taxon>Eurotatoria</taxon>
        <taxon>Bdelloidea</taxon>
        <taxon>Philodinida</taxon>
        <taxon>Philodinidae</taxon>
        <taxon>Rotaria</taxon>
    </lineage>
</organism>
<evidence type="ECO:0000259" key="2">
    <source>
        <dbReference type="PROSITE" id="PS50011"/>
    </source>
</evidence>
<dbReference type="Gene3D" id="2.60.60.20">
    <property type="entry name" value="PLAT/LH2 domain"/>
    <property type="match status" value="3"/>
</dbReference>
<feature type="domain" description="PLAT" evidence="3">
    <location>
        <begin position="768"/>
        <end position="887"/>
    </location>
</feature>
<feature type="domain" description="Protein kinase" evidence="2">
    <location>
        <begin position="1"/>
        <end position="307"/>
    </location>
</feature>
<evidence type="ECO:0008006" key="8">
    <source>
        <dbReference type="Google" id="ProtNLM"/>
    </source>
</evidence>
<evidence type="ECO:0000313" key="6">
    <source>
        <dbReference type="Proteomes" id="UP000663854"/>
    </source>
</evidence>
<feature type="domain" description="PLAT" evidence="3">
    <location>
        <begin position="1025"/>
        <end position="1153"/>
    </location>
</feature>
<evidence type="ECO:0000313" key="7">
    <source>
        <dbReference type="Proteomes" id="UP000663870"/>
    </source>
</evidence>
<sequence length="1567" mass="180313">MLANDEQRYLQAGCLDDEIPIVNPSTDNIENQYTQSAALLEEVSSSGNREIPQPVEIIKDVSNIFGTSQPIATVVEMQSDKSSVPAKTRKQKFGSGVCAYLINYYGAMIDTDRSELCICMELMDTTIKKFYETMHSRKDIVLSNLDRFLSRLIRNIASALEFLAKQEYLHRDVKPENMLVNKHAVFKLSDFGTCCKINKTNSVQTGAMGTIAYFPPEIAQIPPKPSTIQSDMWALGISLVEVVIETSYEIIVYTGDKRGAGTDSQVYITLFGNDGKRTEKIHLKNSNNKDPFERNQADKFCVQDDYIGELTKLRIEHDNTGRLSRWFLDQIFVTDLSNPETTYFTTCNEWLAKDEGDGQISRDLILNKQSNEIKKYNQYKITIYTGNQRDAGTDADVFITLYGNLGKTDAIMLDNKNNNFEAGKKDEFTIECPTIGELNKILIEHNNQDFASNWFLDRILIEDINTYHIYEFLCNRWLSKDEDDKQIARFLFPKTSIDHEKQLTETISIDDDVSYNIKVYTGNKINAGTNSRVYIIIHGKNSSSNQIFLSNGKFEKKSINKFTIYASNNLSPLTALDIGHDNSGLAPGWYLDKVIVECPITGIKQTFPCNNWLADDEDDRHIERRLKEDLSLRKICRPSIPWYIWVYTSDKKRASTNAQVILILYGNHGKSRNIKLEKNFNTLQQGQCDQFKVDINDVGIPFKLRVSLNNKNLSTSWHLDRIEMDNLKTNQQYTFHCGKWLSKIEDDKQIIRELPAEGLGILRPLSIIKYIVDVYTGNTVSAGTNANVFINIYGECGDTGVRSLEYSLNNKNKFEKNQVDHFIIEAVSLKQIQKIRIGHDNSGIGSGWFLNKVVIRSDDELYEPTTFICDRWLAVDEDDGQIVREFIATQYLDTTITYNVKIKTGDFFQAGTNADVHLKIFGEKGTTDKIQLTTANNTRAHFERGYVDNFTFEFYDLGKIEHIIIGHNGKNFGAGWFLDWIEIDVSRRRELYRFVCYRWLDKKEDDGKIELDLIPSYIIKKTSLIPYEITLFTGDKVGASTNVKVFIQIYGLHGRTEEILLKNEFDSFERKSIDKFKIEAPNVGQIERIRIGHNSEKFGSAWYLEKILIQQYLNEPLNKQKRVSDQNVEEYWFVCQQWFDKNQGDKQTIRELLPINENENVLSNRKEITYLVHVFTGDKSDAGTDANVFLTIYGQHEDSGEHQLTKSKTHINKFERKQEDIFEVKALALGKLRKIKIRHDNKGIASAWYLDRIEIVDLESGTRYHFICEKWLAVNIDDRMISREIPTFENKILSELPKRQTITYRINVITANKFGSGTNANVYIIIFGEHDDTDKIPLVKSKTHKDPFIKGHRDLFEIEAIDIGQPTKIKIGHDNSGFASDWLLECVEINVPKLDHTWIFPCGKWLNKTKHTCQLEVELYPKEILTDIYSSYVSYQIKIYTSNMFGAGTDANVYIQIYGLKKSTDQVMLCNEIDQNEKFQMGSIDTFILELEDIGDYIEKIRIGHDNSGFSPSWHLDHVEICPLIKGQKTKTYVFQCNRWFAENEDDGSVVRELVSQKFIEEKLNKK</sequence>
<gene>
    <name evidence="5" type="ORF">JXQ802_LOCUS41743</name>
    <name evidence="4" type="ORF">PYM288_LOCUS26898</name>
</gene>
<evidence type="ECO:0000259" key="3">
    <source>
        <dbReference type="PROSITE" id="PS50095"/>
    </source>
</evidence>
<feature type="domain" description="PLAT" evidence="3">
    <location>
        <begin position="1302"/>
        <end position="1420"/>
    </location>
</feature>
<reference evidence="4" key="1">
    <citation type="submission" date="2021-02" db="EMBL/GenBank/DDBJ databases">
        <authorList>
            <person name="Nowell W R."/>
        </authorList>
    </citation>
    <scope>NUCLEOTIDE SEQUENCE</scope>
</reference>
<dbReference type="Pfam" id="PF01477">
    <property type="entry name" value="PLAT"/>
    <property type="match status" value="10"/>
</dbReference>
<dbReference type="Gene3D" id="3.30.200.20">
    <property type="entry name" value="Phosphorylase Kinase, domain 1"/>
    <property type="match status" value="1"/>
</dbReference>
<keyword evidence="7" id="KW-1185">Reference proteome</keyword>
<dbReference type="InterPro" id="IPR008271">
    <property type="entry name" value="Ser/Thr_kinase_AS"/>
</dbReference>
<dbReference type="Proteomes" id="UP000663870">
    <property type="component" value="Unassembled WGS sequence"/>
</dbReference>
<dbReference type="GO" id="GO:0005524">
    <property type="term" value="F:ATP binding"/>
    <property type="evidence" value="ECO:0007669"/>
    <property type="project" value="InterPro"/>
</dbReference>
<evidence type="ECO:0000313" key="4">
    <source>
        <dbReference type="EMBL" id="CAF1241454.1"/>
    </source>
</evidence>
<name>A0A814ZGQ3_9BILA</name>
<dbReference type="EMBL" id="CAJNOH010001682">
    <property type="protein sequence ID" value="CAF1241454.1"/>
    <property type="molecule type" value="Genomic_DNA"/>
</dbReference>
<dbReference type="SUPFAM" id="SSF56112">
    <property type="entry name" value="Protein kinase-like (PK-like)"/>
    <property type="match status" value="1"/>
</dbReference>
<dbReference type="PROSITE" id="PS50095">
    <property type="entry name" value="PLAT"/>
    <property type="match status" value="10"/>
</dbReference>
<dbReference type="InterPro" id="IPR001024">
    <property type="entry name" value="PLAT/LH2_dom"/>
</dbReference>
<dbReference type="Gene3D" id="2.40.180.10">
    <property type="entry name" value="Catalase core domain"/>
    <property type="match status" value="7"/>
</dbReference>
<feature type="domain" description="PLAT" evidence="3">
    <location>
        <begin position="377"/>
        <end position="492"/>
    </location>
</feature>
<proteinExistence type="predicted"/>
<dbReference type="InterPro" id="IPR052970">
    <property type="entry name" value="Inner_ear_hair_cell_LOXHD"/>
</dbReference>
<dbReference type="Gene3D" id="1.10.510.10">
    <property type="entry name" value="Transferase(Phosphotransferase) domain 1"/>
    <property type="match status" value="1"/>
</dbReference>
<evidence type="ECO:0000313" key="5">
    <source>
        <dbReference type="EMBL" id="CAF1523534.1"/>
    </source>
</evidence>
<dbReference type="PROSITE" id="PS50011">
    <property type="entry name" value="PROTEIN_KINASE_DOM"/>
    <property type="match status" value="1"/>
</dbReference>
<dbReference type="Pfam" id="PF00069">
    <property type="entry name" value="Pkinase"/>
    <property type="match status" value="1"/>
</dbReference>
<dbReference type="InterPro" id="IPR000719">
    <property type="entry name" value="Prot_kinase_dom"/>
</dbReference>
<dbReference type="SMART" id="SM00220">
    <property type="entry name" value="S_TKc"/>
    <property type="match status" value="1"/>
</dbReference>
<dbReference type="PANTHER" id="PTHR45901">
    <property type="entry name" value="PROTEIN CBG12474"/>
    <property type="match status" value="1"/>
</dbReference>
<feature type="domain" description="PLAT" evidence="3">
    <location>
        <begin position="640"/>
        <end position="755"/>
    </location>
</feature>
<feature type="domain" description="PLAT" evidence="3">
    <location>
        <begin position="896"/>
        <end position="1014"/>
    </location>
</feature>
<feature type="domain" description="PLAT" evidence="3">
    <location>
        <begin position="1168"/>
        <end position="1286"/>
    </location>
</feature>
<dbReference type="InterPro" id="IPR036392">
    <property type="entry name" value="PLAT/LH2_dom_sf"/>
</dbReference>
<dbReference type="GO" id="GO:0004672">
    <property type="term" value="F:protein kinase activity"/>
    <property type="evidence" value="ECO:0007669"/>
    <property type="project" value="InterPro"/>
</dbReference>
<protein>
    <recommendedName>
        <fullName evidence="8">Lipoxygenase homology domain-containing protein 1</fullName>
    </recommendedName>
</protein>
<feature type="domain" description="PLAT" evidence="3">
    <location>
        <begin position="513"/>
        <end position="627"/>
    </location>
</feature>
<comment type="caution">
    <text evidence="4">The sequence shown here is derived from an EMBL/GenBank/DDBJ whole genome shotgun (WGS) entry which is preliminary data.</text>
</comment>
<dbReference type="EMBL" id="CAJNOL010002702">
    <property type="protein sequence ID" value="CAF1523534.1"/>
    <property type="molecule type" value="Genomic_DNA"/>
</dbReference>
<comment type="caution">
    <text evidence="1">Lacks conserved residue(s) required for the propagation of feature annotation.</text>
</comment>
<feature type="domain" description="PLAT" evidence="3">
    <location>
        <begin position="246"/>
        <end position="365"/>
    </location>
</feature>